<reference evidence="2" key="2">
    <citation type="submission" date="2016-04" db="EMBL/GenBank/DDBJ databases">
        <title>Planomonospora sphaerica JCM9374 whole genome shotgun sequence.</title>
        <authorList>
            <person name="Suzuki T."/>
            <person name="Dohra H."/>
            <person name="Kodani S."/>
        </authorList>
    </citation>
    <scope>NUCLEOTIDE SEQUENCE [LARGE SCALE GENOMIC DNA]</scope>
    <source>
        <strain evidence="2">JCM 9374</strain>
    </source>
</reference>
<comment type="caution">
    <text evidence="1">The sequence shown here is derived from an EMBL/GenBank/DDBJ whole genome shotgun (WGS) entry which is preliminary data.</text>
</comment>
<organism evidence="1 2">
    <name type="scientific">Planomonospora sphaerica</name>
    <dbReference type="NCBI Taxonomy" id="161355"/>
    <lineage>
        <taxon>Bacteria</taxon>
        <taxon>Bacillati</taxon>
        <taxon>Actinomycetota</taxon>
        <taxon>Actinomycetes</taxon>
        <taxon>Streptosporangiales</taxon>
        <taxon>Streptosporangiaceae</taxon>
        <taxon>Planomonospora</taxon>
    </lineage>
</organism>
<dbReference type="AlphaFoldDB" id="A0A161LPL8"/>
<dbReference type="STRING" id="161355.PS9374_03877"/>
<evidence type="ECO:0000313" key="2">
    <source>
        <dbReference type="Proteomes" id="UP000077701"/>
    </source>
</evidence>
<name>A0A161LPL8_9ACTN</name>
<dbReference type="RefSeq" id="WP_197287092.1">
    <property type="nucleotide sequence ID" value="NZ_BDCX01000009.1"/>
</dbReference>
<keyword evidence="2" id="KW-1185">Reference proteome</keyword>
<dbReference type="EMBL" id="BDCX01000009">
    <property type="protein sequence ID" value="GAT68216.1"/>
    <property type="molecule type" value="Genomic_DNA"/>
</dbReference>
<protein>
    <submittedName>
        <fullName evidence="1">Uncharacterized protein</fullName>
    </submittedName>
</protein>
<dbReference type="Proteomes" id="UP000077701">
    <property type="component" value="Unassembled WGS sequence"/>
</dbReference>
<evidence type="ECO:0000313" key="1">
    <source>
        <dbReference type="EMBL" id="GAT68216.1"/>
    </source>
</evidence>
<reference evidence="1 2" key="1">
    <citation type="journal article" date="2016" name="Genome Announc.">
        <title>Draft Genome Sequence of Planomonospora sphaerica JCM9374, a Rare Actinomycete.</title>
        <authorList>
            <person name="Dohra H."/>
            <person name="Suzuki T."/>
            <person name="Inoue Y."/>
            <person name="Kodani S."/>
        </authorList>
    </citation>
    <scope>NUCLEOTIDE SEQUENCE [LARGE SCALE GENOMIC DNA]</scope>
    <source>
        <strain evidence="1 2">JCM 9374</strain>
    </source>
</reference>
<accession>A0A161LPL8</accession>
<sequence length="59" mass="6536">MRGLFVVSGAGAPLNHLPGLWHPEDVHRFAVRHGLTFEGRALSREEYAALASRVREALL</sequence>
<gene>
    <name evidence="1" type="ORF">PS9374_03877</name>
</gene>
<proteinExistence type="predicted"/>